<proteinExistence type="predicted"/>
<evidence type="ECO:0000259" key="1">
    <source>
        <dbReference type="Pfam" id="PF08000"/>
    </source>
</evidence>
<sequence>MADLTAIMNWTFIEEVAVPTDLEALLVEGEEAKVAYKTVRDTAVITNKRLLIADKQGITGKKVEIYTIPFKSIDMYSSENGGTFDLNAELELWTRSGRFKLNVNKKVDIRKLDRILAEAIL</sequence>
<dbReference type="InterPro" id="IPR012544">
    <property type="entry name" value="PHb"/>
</dbReference>
<dbReference type="CDD" id="cd13225">
    <property type="entry name" value="PH-like_bacteria"/>
    <property type="match status" value="1"/>
</dbReference>
<reference evidence="2 3" key="1">
    <citation type="submission" date="2014-08" db="EMBL/GenBank/DDBJ databases">
        <title>Complete genome of a marine bacteria Jeotgalibacillus malaysiensis.</title>
        <authorList>
            <person name="Yaakop A.S."/>
            <person name="Chan K.-G."/>
            <person name="Goh K.M."/>
        </authorList>
    </citation>
    <scope>NUCLEOTIDE SEQUENCE [LARGE SCALE GENOMIC DNA]</scope>
    <source>
        <strain evidence="2 3">D5</strain>
    </source>
</reference>
<dbReference type="OrthoDB" id="9803613at2"/>
<keyword evidence="3" id="KW-1185">Reference proteome</keyword>
<dbReference type="Proteomes" id="UP000031449">
    <property type="component" value="Chromosome"/>
</dbReference>
<dbReference type="Gene3D" id="2.30.29.50">
    <property type="entry name" value="Bacterial Pleckstrin homology domain"/>
    <property type="match status" value="1"/>
</dbReference>
<organism evidence="2 3">
    <name type="scientific">Jeotgalibacillus malaysiensis</name>
    <dbReference type="NCBI Taxonomy" id="1508404"/>
    <lineage>
        <taxon>Bacteria</taxon>
        <taxon>Bacillati</taxon>
        <taxon>Bacillota</taxon>
        <taxon>Bacilli</taxon>
        <taxon>Bacillales</taxon>
        <taxon>Caryophanaceae</taxon>
        <taxon>Jeotgalibacillus</taxon>
    </lineage>
</organism>
<evidence type="ECO:0000313" key="3">
    <source>
        <dbReference type="Proteomes" id="UP000031449"/>
    </source>
</evidence>
<gene>
    <name evidence="2" type="ORF">JMA_34460</name>
</gene>
<dbReference type="EMBL" id="CP009416">
    <property type="protein sequence ID" value="AJD92763.1"/>
    <property type="molecule type" value="Genomic_DNA"/>
</dbReference>
<evidence type="ECO:0000313" key="2">
    <source>
        <dbReference type="EMBL" id="AJD92763.1"/>
    </source>
</evidence>
<dbReference type="HOGENOM" id="CLU_137895_0_0_9"/>
<dbReference type="AlphaFoldDB" id="A0A0B5AVZ0"/>
<dbReference type="KEGG" id="jeo:JMA_34460"/>
<protein>
    <recommendedName>
        <fullName evidence="1">Bacterial Pleckstrin homology domain-containing protein</fullName>
    </recommendedName>
</protein>
<dbReference type="Pfam" id="PF08000">
    <property type="entry name" value="bPH_1"/>
    <property type="match status" value="1"/>
</dbReference>
<feature type="domain" description="Bacterial Pleckstrin homology" evidence="1">
    <location>
        <begin position="6"/>
        <end position="119"/>
    </location>
</feature>
<dbReference type="InterPro" id="IPR037063">
    <property type="entry name" value="PHb_sf"/>
</dbReference>
<accession>A0A0B5AVZ0</accession>
<dbReference type="SUPFAM" id="SSF50729">
    <property type="entry name" value="PH domain-like"/>
    <property type="match status" value="1"/>
</dbReference>
<dbReference type="BioCyc" id="JESP1508404:G14D9-12727-MONOMER"/>
<name>A0A0B5AVZ0_9BACL</name>